<dbReference type="SUPFAM" id="SSF54928">
    <property type="entry name" value="RNA-binding domain, RBD"/>
    <property type="match status" value="2"/>
</dbReference>
<dbReference type="EnsemblMetazoa" id="ENSAATROPT007578">
    <property type="protein sequence ID" value="ENSAATROPP006796"/>
    <property type="gene ID" value="ENSAATROPG006176"/>
</dbReference>
<dbReference type="InterPro" id="IPR041105">
    <property type="entry name" value="TDP-43_N"/>
</dbReference>
<feature type="domain" description="RRM" evidence="10">
    <location>
        <begin position="110"/>
        <end position="188"/>
    </location>
</feature>
<dbReference type="SMART" id="SM00360">
    <property type="entry name" value="RRM"/>
    <property type="match status" value="2"/>
</dbReference>
<keyword evidence="8" id="KW-0539">Nucleus</keyword>
<dbReference type="CDD" id="cd12321">
    <property type="entry name" value="RRM1_TDP43"/>
    <property type="match status" value="1"/>
</dbReference>
<dbReference type="CDD" id="cd19609">
    <property type="entry name" value="NTD_TDP-43"/>
    <property type="match status" value="1"/>
</dbReference>
<evidence type="ECO:0000256" key="3">
    <source>
        <dbReference type="ARBA" id="ARBA00022737"/>
    </source>
</evidence>
<evidence type="ECO:0000256" key="6">
    <source>
        <dbReference type="ARBA" id="ARBA00023163"/>
    </source>
</evidence>
<dbReference type="PROSITE" id="PS50102">
    <property type="entry name" value="RRM"/>
    <property type="match status" value="2"/>
</dbReference>
<proteinExistence type="predicted"/>
<dbReference type="GO" id="GO:0005654">
    <property type="term" value="C:nucleoplasm"/>
    <property type="evidence" value="ECO:0007669"/>
    <property type="project" value="TreeGrafter"/>
</dbReference>
<evidence type="ECO:0000259" key="10">
    <source>
        <dbReference type="PROSITE" id="PS50102"/>
    </source>
</evidence>
<evidence type="ECO:0000256" key="2">
    <source>
        <dbReference type="ARBA" id="ARBA00022664"/>
    </source>
</evidence>
<keyword evidence="3" id="KW-0677">Repeat</keyword>
<dbReference type="InterPro" id="IPR012677">
    <property type="entry name" value="Nucleotide-bd_a/b_plait_sf"/>
</dbReference>
<dbReference type="GO" id="GO:0010468">
    <property type="term" value="P:regulation of gene expression"/>
    <property type="evidence" value="ECO:0007669"/>
    <property type="project" value="TreeGrafter"/>
</dbReference>
<reference evidence="11" key="1">
    <citation type="submission" date="2024-04" db="UniProtKB">
        <authorList>
            <consortium name="EnsemblMetazoa"/>
        </authorList>
    </citation>
    <scope>IDENTIFICATION</scope>
    <source>
        <strain evidence="11">EBRO</strain>
    </source>
</reference>
<evidence type="ECO:0000313" key="12">
    <source>
        <dbReference type="Proteomes" id="UP000075880"/>
    </source>
</evidence>
<dbReference type="GO" id="GO:0003723">
    <property type="term" value="F:RNA binding"/>
    <property type="evidence" value="ECO:0007669"/>
    <property type="project" value="UniProtKB-UniRule"/>
</dbReference>
<evidence type="ECO:0000256" key="1">
    <source>
        <dbReference type="ARBA" id="ARBA00004123"/>
    </source>
</evidence>
<dbReference type="GO" id="GO:0003690">
    <property type="term" value="F:double-stranded DNA binding"/>
    <property type="evidence" value="ECO:0007669"/>
    <property type="project" value="UniProtKB-ARBA"/>
</dbReference>
<evidence type="ECO:0000256" key="4">
    <source>
        <dbReference type="ARBA" id="ARBA00022884"/>
    </source>
</evidence>
<feature type="domain" description="RRM" evidence="10">
    <location>
        <begin position="196"/>
        <end position="267"/>
    </location>
</feature>
<dbReference type="Pfam" id="PF00076">
    <property type="entry name" value="RRM_1"/>
    <property type="match status" value="2"/>
</dbReference>
<evidence type="ECO:0000313" key="11">
    <source>
        <dbReference type="EnsemblMetazoa" id="ENSAATROPP006796"/>
    </source>
</evidence>
<keyword evidence="2" id="KW-0507">mRNA processing</keyword>
<protein>
    <recommendedName>
        <fullName evidence="10">RRM domain-containing protein</fullName>
    </recommendedName>
</protein>
<dbReference type="GO" id="GO:0006397">
    <property type="term" value="P:mRNA processing"/>
    <property type="evidence" value="ECO:0007669"/>
    <property type="project" value="UniProtKB-KW"/>
</dbReference>
<keyword evidence="12" id="KW-1185">Reference proteome</keyword>
<keyword evidence="6" id="KW-0804">Transcription</keyword>
<dbReference type="Proteomes" id="UP000075880">
    <property type="component" value="Unassembled WGS sequence"/>
</dbReference>
<dbReference type="PANTHER" id="PTHR48033">
    <property type="entry name" value="RNA-BINDING (RRM/RBD/RNP MOTIFS) FAMILY PROTEIN"/>
    <property type="match status" value="1"/>
</dbReference>
<organism evidence="11 12">
    <name type="scientific">Anopheles atroparvus</name>
    <name type="common">European mosquito</name>
    <dbReference type="NCBI Taxonomy" id="41427"/>
    <lineage>
        <taxon>Eukaryota</taxon>
        <taxon>Metazoa</taxon>
        <taxon>Ecdysozoa</taxon>
        <taxon>Arthropoda</taxon>
        <taxon>Hexapoda</taxon>
        <taxon>Insecta</taxon>
        <taxon>Pterygota</taxon>
        <taxon>Neoptera</taxon>
        <taxon>Endopterygota</taxon>
        <taxon>Diptera</taxon>
        <taxon>Nematocera</taxon>
        <taxon>Culicoidea</taxon>
        <taxon>Culicidae</taxon>
        <taxon>Anophelinae</taxon>
        <taxon>Anopheles</taxon>
    </lineage>
</organism>
<comment type="subcellular location">
    <subcellularLocation>
        <location evidence="1">Nucleus</location>
    </subcellularLocation>
</comment>
<sequence>MDEYELLVAEEQGDEAMEIPLEEDGTLLLSTLQAQFYGACGLKFRNPESKAIRGVRLSENKLHPFSPESGWGSHVYTCVFPKEKKRKSDDKLLIATPKKKRIESRNRTTTDLIVLGLPWKTTEEELRKYFESFGDLLVAQIKKDSTTGQSKGYGFIRFAKLESQMKALSKRHLIDSRWCDVKVPNSKDQMQHQMSSKIFVGRVTEDITSDDIREYFSNYGVVTDVFIPKPFRAFAFVTFIDQHVAPSLCGEDHLIKGTSVYVATASPPLPLARNKKYLVNLTGSVCGFPLCASHQTCNDEAQRPVRVLLPTQPPHLRLPPLHRTPKTG</sequence>
<evidence type="ECO:0000256" key="5">
    <source>
        <dbReference type="ARBA" id="ARBA00023015"/>
    </source>
</evidence>
<evidence type="ECO:0000256" key="7">
    <source>
        <dbReference type="ARBA" id="ARBA00023187"/>
    </source>
</evidence>
<dbReference type="PANTHER" id="PTHR48033:SF9">
    <property type="entry name" value="TAR DNA-BINDING PROTEIN 43"/>
    <property type="match status" value="1"/>
</dbReference>
<dbReference type="Gene3D" id="3.30.70.330">
    <property type="match status" value="2"/>
</dbReference>
<dbReference type="AlphaFoldDB" id="A0AAG5D6N3"/>
<dbReference type="InterPro" id="IPR000504">
    <property type="entry name" value="RRM_dom"/>
</dbReference>
<dbReference type="InterPro" id="IPR035979">
    <property type="entry name" value="RBD_domain_sf"/>
</dbReference>
<evidence type="ECO:0000256" key="9">
    <source>
        <dbReference type="PROSITE-ProRule" id="PRU00176"/>
    </source>
</evidence>
<name>A0AAG5D6N3_ANOAO</name>
<dbReference type="GO" id="GO:0005739">
    <property type="term" value="C:mitochondrion"/>
    <property type="evidence" value="ECO:0007669"/>
    <property type="project" value="UniProtKB-SubCell"/>
</dbReference>
<keyword evidence="7" id="KW-0508">mRNA splicing</keyword>
<dbReference type="GO" id="GO:0008380">
    <property type="term" value="P:RNA splicing"/>
    <property type="evidence" value="ECO:0007669"/>
    <property type="project" value="UniProtKB-KW"/>
</dbReference>
<keyword evidence="5" id="KW-0805">Transcription regulation</keyword>
<dbReference type="CDD" id="cd12322">
    <property type="entry name" value="RRM2_TDP43"/>
    <property type="match status" value="1"/>
</dbReference>
<keyword evidence="4 9" id="KW-0694">RNA-binding</keyword>
<dbReference type="Pfam" id="PF18694">
    <property type="entry name" value="TDP-43_N"/>
    <property type="match status" value="1"/>
</dbReference>
<dbReference type="GO" id="GO:0000785">
    <property type="term" value="C:chromatin"/>
    <property type="evidence" value="ECO:0007669"/>
    <property type="project" value="TreeGrafter"/>
</dbReference>
<evidence type="ECO:0000256" key="8">
    <source>
        <dbReference type="ARBA" id="ARBA00023242"/>
    </source>
</evidence>
<accession>A0AAG5D6N3</accession>